<sequence>MQTRRKNNIVKPKRKLNLSAALSPNIPTEPLTVNQAMKDKVWRDAMSGEIDAFARNRTMDLVPRPLNHNIVGCKWVYKNKFLPNGTLSRCKARLVAKGYNQEYGRDYTETFSPVIKATTLRLVLDVAVSRSWPILQLDVNNAFLQGTLNEEVYMEQPPGFVDSDHPSSEL</sequence>
<keyword evidence="2" id="KW-1185">Reference proteome</keyword>
<feature type="domain" description="Reverse transcriptase Ty1/copia-type" evidence="1">
    <location>
        <begin position="56"/>
        <end position="163"/>
    </location>
</feature>
<proteinExistence type="predicted"/>
<protein>
    <submittedName>
        <fullName evidence="3">Uncharacterized protein LOC109129920</fullName>
    </submittedName>
</protein>
<gene>
    <name evidence="3" type="primary">LOC109129920</name>
</gene>
<dbReference type="Pfam" id="PF07727">
    <property type="entry name" value="RVT_2"/>
    <property type="match status" value="1"/>
</dbReference>
<dbReference type="RefSeq" id="XP_019094508.1">
    <property type="nucleotide sequence ID" value="XM_019238963.1"/>
</dbReference>
<evidence type="ECO:0000259" key="1">
    <source>
        <dbReference type="Pfam" id="PF07727"/>
    </source>
</evidence>
<organism evidence="2 3">
    <name type="scientific">Camelina sativa</name>
    <name type="common">False flax</name>
    <name type="synonym">Myagrum sativum</name>
    <dbReference type="NCBI Taxonomy" id="90675"/>
    <lineage>
        <taxon>Eukaryota</taxon>
        <taxon>Viridiplantae</taxon>
        <taxon>Streptophyta</taxon>
        <taxon>Embryophyta</taxon>
        <taxon>Tracheophyta</taxon>
        <taxon>Spermatophyta</taxon>
        <taxon>Magnoliopsida</taxon>
        <taxon>eudicotyledons</taxon>
        <taxon>Gunneridae</taxon>
        <taxon>Pentapetalae</taxon>
        <taxon>rosids</taxon>
        <taxon>malvids</taxon>
        <taxon>Brassicales</taxon>
        <taxon>Brassicaceae</taxon>
        <taxon>Camelineae</taxon>
        <taxon>Camelina</taxon>
    </lineage>
</organism>
<evidence type="ECO:0000313" key="2">
    <source>
        <dbReference type="Proteomes" id="UP000694864"/>
    </source>
</evidence>
<evidence type="ECO:0000313" key="3">
    <source>
        <dbReference type="RefSeq" id="XP_019094508.1"/>
    </source>
</evidence>
<dbReference type="InterPro" id="IPR043502">
    <property type="entry name" value="DNA/RNA_pol_sf"/>
</dbReference>
<accession>A0ABM1R670</accession>
<dbReference type="SUPFAM" id="SSF56672">
    <property type="entry name" value="DNA/RNA polymerases"/>
    <property type="match status" value="1"/>
</dbReference>
<name>A0ABM1R670_CAMSA</name>
<reference evidence="2" key="1">
    <citation type="journal article" date="2014" name="Nat. Commun.">
        <title>The emerging biofuel crop Camelina sativa retains a highly undifferentiated hexaploid genome structure.</title>
        <authorList>
            <person name="Kagale S."/>
            <person name="Koh C."/>
            <person name="Nixon J."/>
            <person name="Bollina V."/>
            <person name="Clarke W.E."/>
            <person name="Tuteja R."/>
            <person name="Spillane C."/>
            <person name="Robinson S.J."/>
            <person name="Links M.G."/>
            <person name="Clarke C."/>
            <person name="Higgins E.E."/>
            <person name="Huebert T."/>
            <person name="Sharpe A.G."/>
            <person name="Parkin I.A."/>
        </authorList>
    </citation>
    <scope>NUCLEOTIDE SEQUENCE [LARGE SCALE GENOMIC DNA]</scope>
    <source>
        <strain evidence="2">cv. DH55</strain>
    </source>
</reference>
<dbReference type="Proteomes" id="UP000694864">
    <property type="component" value="Chromosome 17"/>
</dbReference>
<dbReference type="GeneID" id="109129920"/>
<reference evidence="3" key="2">
    <citation type="submission" date="2025-08" db="UniProtKB">
        <authorList>
            <consortium name="RefSeq"/>
        </authorList>
    </citation>
    <scope>IDENTIFICATION</scope>
    <source>
        <tissue evidence="3">Leaf</tissue>
    </source>
</reference>
<dbReference type="InterPro" id="IPR013103">
    <property type="entry name" value="RVT_2"/>
</dbReference>